<evidence type="ECO:0000313" key="2">
    <source>
        <dbReference type="EMBL" id="JAP50331.1"/>
    </source>
</evidence>
<proteinExistence type="predicted"/>
<gene>
    <name evidence="2" type="primary">VMAC</name>
    <name evidence="2" type="ORF">TR88758</name>
</gene>
<organism evidence="2">
    <name type="scientific">Schistocephalus solidus</name>
    <name type="common">Tapeworm</name>
    <dbReference type="NCBI Taxonomy" id="70667"/>
    <lineage>
        <taxon>Eukaryota</taxon>
        <taxon>Metazoa</taxon>
        <taxon>Spiralia</taxon>
        <taxon>Lophotrochozoa</taxon>
        <taxon>Platyhelminthes</taxon>
        <taxon>Cestoda</taxon>
        <taxon>Eucestoda</taxon>
        <taxon>Diphyllobothriidea</taxon>
        <taxon>Diphyllobothriidae</taxon>
        <taxon>Schistocephalus</taxon>
    </lineage>
</organism>
<dbReference type="AlphaFoldDB" id="A0A0X3PEF3"/>
<reference evidence="2" key="1">
    <citation type="submission" date="2016-01" db="EMBL/GenBank/DDBJ databases">
        <title>Reference transcriptome for the parasite Schistocephalus solidus: insights into the molecular evolution of parasitism.</title>
        <authorList>
            <person name="Hebert F.O."/>
            <person name="Grambauer S."/>
            <person name="Barber I."/>
            <person name="Landry C.R."/>
            <person name="Aubin-Horth N."/>
        </authorList>
    </citation>
    <scope>NUCLEOTIDE SEQUENCE</scope>
</reference>
<keyword evidence="1" id="KW-0175">Coiled coil</keyword>
<evidence type="ECO:0000256" key="1">
    <source>
        <dbReference type="SAM" id="Coils"/>
    </source>
</evidence>
<name>A0A0X3PEF3_SCHSO</name>
<sequence>MWLLGGGGGDSAYKTTIEEANKHLNALSKRIEELEAALEEQKAEMERREVIYTESVKELHELRDQETATLSAKVKEYGSTIRCLESDLRRRDTELNILRQRCRILDEILRYKASLAKLTITLEQAEQYSKSVYRTTQDQRLAGASEVMVHVDPTPRPTKSIEYLVDDVPDDEIVDRVGEAYVNGEREKLKKSVPTLAEKAAKTEVMP</sequence>
<accession>A0A0X3PEF3</accession>
<protein>
    <submittedName>
        <fullName evidence="2">Vimentin-type intermediate filament-associated coiled-coil protein</fullName>
    </submittedName>
</protein>
<dbReference type="EMBL" id="GEEE01012894">
    <property type="protein sequence ID" value="JAP50331.1"/>
    <property type="molecule type" value="Transcribed_RNA"/>
</dbReference>
<feature type="coiled-coil region" evidence="1">
    <location>
        <begin position="17"/>
        <end position="51"/>
    </location>
</feature>